<feature type="region of interest" description="Disordered" evidence="1">
    <location>
        <begin position="1"/>
        <end position="20"/>
    </location>
</feature>
<sequence>MPTPGATASPDARRRNASLKKARRPIRLDMGFLHAHDKKAAESSRLSQYAILTFITLMLAIILLFAHSRIRGAGTISGWSASAATLSTDALPAYKSLDATLIPRPPADLVTASAPPSFLAGLYIASIALAICCLAYAAGLLLPSWLAHPLRAPWPLAVDLILWRLFLP</sequence>
<feature type="transmembrane region" description="Helical" evidence="2">
    <location>
        <begin position="46"/>
        <end position="66"/>
    </location>
</feature>
<evidence type="ECO:0000313" key="3">
    <source>
        <dbReference type="EMBL" id="GJE99876.1"/>
    </source>
</evidence>
<name>A0A9P3GRK9_9APHY</name>
<keyword evidence="2" id="KW-0812">Transmembrane</keyword>
<organism evidence="3 4">
    <name type="scientific">Phanerochaete sordida</name>
    <dbReference type="NCBI Taxonomy" id="48140"/>
    <lineage>
        <taxon>Eukaryota</taxon>
        <taxon>Fungi</taxon>
        <taxon>Dikarya</taxon>
        <taxon>Basidiomycota</taxon>
        <taxon>Agaricomycotina</taxon>
        <taxon>Agaricomycetes</taxon>
        <taxon>Polyporales</taxon>
        <taxon>Phanerochaetaceae</taxon>
        <taxon>Phanerochaete</taxon>
    </lineage>
</organism>
<keyword evidence="2" id="KW-0472">Membrane</keyword>
<proteinExistence type="predicted"/>
<evidence type="ECO:0000313" key="4">
    <source>
        <dbReference type="Proteomes" id="UP000703269"/>
    </source>
</evidence>
<evidence type="ECO:0000256" key="2">
    <source>
        <dbReference type="SAM" id="Phobius"/>
    </source>
</evidence>
<dbReference type="EMBL" id="BPQB01000123">
    <property type="protein sequence ID" value="GJE99876.1"/>
    <property type="molecule type" value="Genomic_DNA"/>
</dbReference>
<protein>
    <submittedName>
        <fullName evidence="3">Uncharacterized protein</fullName>
    </submittedName>
</protein>
<reference evidence="3 4" key="1">
    <citation type="submission" date="2021-08" db="EMBL/GenBank/DDBJ databases">
        <title>Draft Genome Sequence of Phanerochaete sordida strain YK-624.</title>
        <authorList>
            <person name="Mori T."/>
            <person name="Dohra H."/>
            <person name="Suzuki T."/>
            <person name="Kawagishi H."/>
            <person name="Hirai H."/>
        </authorList>
    </citation>
    <scope>NUCLEOTIDE SEQUENCE [LARGE SCALE GENOMIC DNA]</scope>
    <source>
        <strain evidence="3 4">YK-624</strain>
    </source>
</reference>
<keyword evidence="2" id="KW-1133">Transmembrane helix</keyword>
<evidence type="ECO:0000256" key="1">
    <source>
        <dbReference type="SAM" id="MobiDB-lite"/>
    </source>
</evidence>
<gene>
    <name evidence="3" type="ORF">PsYK624_161500</name>
</gene>
<feature type="transmembrane region" description="Helical" evidence="2">
    <location>
        <begin position="122"/>
        <end position="146"/>
    </location>
</feature>
<keyword evidence="4" id="KW-1185">Reference proteome</keyword>
<dbReference type="AlphaFoldDB" id="A0A9P3GRK9"/>
<comment type="caution">
    <text evidence="3">The sequence shown here is derived from an EMBL/GenBank/DDBJ whole genome shotgun (WGS) entry which is preliminary data.</text>
</comment>
<accession>A0A9P3GRK9</accession>
<dbReference type="Proteomes" id="UP000703269">
    <property type="component" value="Unassembled WGS sequence"/>
</dbReference>